<dbReference type="Pfam" id="PF13376">
    <property type="entry name" value="OmdA"/>
    <property type="match status" value="1"/>
</dbReference>
<name>A0A369TK86_9RHOB</name>
<evidence type="ECO:0000259" key="1">
    <source>
        <dbReference type="Pfam" id="PF08818"/>
    </source>
</evidence>
<sequence length="206" mass="22592">MITVVEDFFAKGCGRCARFDTPQCSARQWGDGLRQLRAICLSVGLQETVKWGQACYVHAGRNIAILSAQRSSFVLGFFNAALMKDPQSVLEKPGPNTQHANTIRFTATGQVAAREATVAAYLREAMTYAEKGERPPRTTAAPDLPDELVEALEADVELAEAFHALTPGRQRSYVINLAGARKPETRIARIAKFREKILSGKGAQER</sequence>
<feature type="domain" description="YdhG-like" evidence="1">
    <location>
        <begin position="29"/>
        <end position="126"/>
    </location>
</feature>
<proteinExistence type="predicted"/>
<dbReference type="PIRSF" id="PIRSF021308">
    <property type="entry name" value="UCP021308"/>
    <property type="match status" value="1"/>
</dbReference>
<keyword evidence="3" id="KW-1185">Reference proteome</keyword>
<dbReference type="EMBL" id="QPMK01000010">
    <property type="protein sequence ID" value="RDD65668.1"/>
    <property type="molecule type" value="Genomic_DNA"/>
</dbReference>
<protein>
    <recommendedName>
        <fullName evidence="1">YdhG-like domain-containing protein</fullName>
    </recommendedName>
</protein>
<dbReference type="RefSeq" id="WP_114511480.1">
    <property type="nucleotide sequence ID" value="NZ_QPMK01000010.1"/>
</dbReference>
<evidence type="ECO:0000313" key="3">
    <source>
        <dbReference type="Proteomes" id="UP000253977"/>
    </source>
</evidence>
<dbReference type="SUPFAM" id="SSF159888">
    <property type="entry name" value="YdhG-like"/>
    <property type="match status" value="1"/>
</dbReference>
<comment type="caution">
    <text evidence="2">The sequence shown here is derived from an EMBL/GenBank/DDBJ whole genome shotgun (WGS) entry which is preliminary data.</text>
</comment>
<dbReference type="Proteomes" id="UP000253977">
    <property type="component" value="Unassembled WGS sequence"/>
</dbReference>
<reference evidence="2 3" key="1">
    <citation type="submission" date="2018-07" db="EMBL/GenBank/DDBJ databases">
        <title>Thalassococcus profundi sp. nov., a marine bacterium isolated from deep seawater of Okinawa Trough.</title>
        <authorList>
            <person name="Yu M."/>
        </authorList>
    </citation>
    <scope>NUCLEOTIDE SEQUENCE [LARGE SCALE GENOMIC DNA]</scope>
    <source>
        <strain evidence="2 3">WRAS1</strain>
    </source>
</reference>
<dbReference type="OrthoDB" id="214150at2"/>
<dbReference type="Pfam" id="PF08818">
    <property type="entry name" value="DUF1801"/>
    <property type="match status" value="1"/>
</dbReference>
<gene>
    <name evidence="2" type="ORF">DU478_13405</name>
</gene>
<dbReference type="AlphaFoldDB" id="A0A369TK86"/>
<evidence type="ECO:0000313" key="2">
    <source>
        <dbReference type="EMBL" id="RDD65668.1"/>
    </source>
</evidence>
<organism evidence="2 3">
    <name type="scientific">Thalassococcus profundi</name>
    <dbReference type="NCBI Taxonomy" id="2282382"/>
    <lineage>
        <taxon>Bacteria</taxon>
        <taxon>Pseudomonadati</taxon>
        <taxon>Pseudomonadota</taxon>
        <taxon>Alphaproteobacteria</taxon>
        <taxon>Rhodobacterales</taxon>
        <taxon>Roseobacteraceae</taxon>
        <taxon>Thalassococcus</taxon>
    </lineage>
</organism>
<dbReference type="InterPro" id="IPR014922">
    <property type="entry name" value="YdhG-like"/>
</dbReference>
<dbReference type="InterPro" id="IPR016786">
    <property type="entry name" value="YdeI_bac"/>
</dbReference>
<accession>A0A369TK86</accession>